<keyword evidence="4" id="KW-1185">Reference proteome</keyword>
<gene>
    <name evidence="3" type="ORF">GGR00_004990</name>
</gene>
<comment type="caution">
    <text evidence="3">The sequence shown here is derived from an EMBL/GenBank/DDBJ whole genome shotgun (WGS) entry which is preliminary data.</text>
</comment>
<dbReference type="RefSeq" id="WP_184701803.1">
    <property type="nucleotide sequence ID" value="NZ_BAABEG010000004.1"/>
</dbReference>
<evidence type="ECO:0008006" key="5">
    <source>
        <dbReference type="Google" id="ProtNLM"/>
    </source>
</evidence>
<feature type="compositionally biased region" description="Low complexity" evidence="1">
    <location>
        <begin position="77"/>
        <end position="92"/>
    </location>
</feature>
<sequence length="239" mass="25136">MRGIIITSAIGLGLGIAIAPVLAQTEQPAQGQEAKCPDGSQSATCPQPEGGAQQGTTPSPESQQGGENQGKADKPKAQQGQAEQPAAEPQKPTQGTETQQQPAKGGTAETQQQPAQGTETQQQPAQGSNTETQTQPAQGEQQQTEQGGKSAATNVNVTVEQKTEITQVIKEERVEPVRVDVDVAVGVAVPQTVKVKLRPLPVRIVKIVPAYEGYLFFILVDGRIVIVEPSTLKIVLILV</sequence>
<evidence type="ECO:0000313" key="3">
    <source>
        <dbReference type="EMBL" id="MBB6357170.1"/>
    </source>
</evidence>
<keyword evidence="2" id="KW-0732">Signal</keyword>
<organism evidence="3 4">
    <name type="scientific">Aminobacter aganoensis</name>
    <dbReference type="NCBI Taxonomy" id="83264"/>
    <lineage>
        <taxon>Bacteria</taxon>
        <taxon>Pseudomonadati</taxon>
        <taxon>Pseudomonadota</taxon>
        <taxon>Alphaproteobacteria</taxon>
        <taxon>Hyphomicrobiales</taxon>
        <taxon>Phyllobacteriaceae</taxon>
        <taxon>Aminobacter</taxon>
    </lineage>
</organism>
<feature type="region of interest" description="Disordered" evidence="1">
    <location>
        <begin position="26"/>
        <end position="155"/>
    </location>
</feature>
<accession>A0A7X0FCJ1</accession>
<dbReference type="EMBL" id="JACHOU010000020">
    <property type="protein sequence ID" value="MBB6357170.1"/>
    <property type="molecule type" value="Genomic_DNA"/>
</dbReference>
<proteinExistence type="predicted"/>
<feature type="compositionally biased region" description="Low complexity" evidence="1">
    <location>
        <begin position="105"/>
        <end position="148"/>
    </location>
</feature>
<feature type="compositionally biased region" description="Polar residues" evidence="1">
    <location>
        <begin position="93"/>
        <end position="102"/>
    </location>
</feature>
<dbReference type="Pfam" id="PF06823">
    <property type="entry name" value="DUF1236"/>
    <property type="match status" value="1"/>
</dbReference>
<evidence type="ECO:0000256" key="1">
    <source>
        <dbReference type="SAM" id="MobiDB-lite"/>
    </source>
</evidence>
<protein>
    <recommendedName>
        <fullName evidence="5">DUF1236 domain-containing protein</fullName>
    </recommendedName>
</protein>
<evidence type="ECO:0000256" key="2">
    <source>
        <dbReference type="SAM" id="SignalP"/>
    </source>
</evidence>
<feature type="compositionally biased region" description="Polar residues" evidence="1">
    <location>
        <begin position="54"/>
        <end position="66"/>
    </location>
</feature>
<feature type="signal peptide" evidence="2">
    <location>
        <begin position="1"/>
        <end position="23"/>
    </location>
</feature>
<dbReference type="AlphaFoldDB" id="A0A7X0FCJ1"/>
<reference evidence="3 4" key="1">
    <citation type="submission" date="2020-08" db="EMBL/GenBank/DDBJ databases">
        <title>Genomic Encyclopedia of Type Strains, Phase IV (KMG-IV): sequencing the most valuable type-strain genomes for metagenomic binning, comparative biology and taxonomic classification.</title>
        <authorList>
            <person name="Goeker M."/>
        </authorList>
    </citation>
    <scope>NUCLEOTIDE SEQUENCE [LARGE SCALE GENOMIC DNA]</scope>
    <source>
        <strain evidence="3 4">DSM 7051</strain>
    </source>
</reference>
<name>A0A7X0FCJ1_9HYPH</name>
<evidence type="ECO:0000313" key="4">
    <source>
        <dbReference type="Proteomes" id="UP000536262"/>
    </source>
</evidence>
<dbReference type="InterPro" id="IPR009642">
    <property type="entry name" value="DUF1236"/>
</dbReference>
<feature type="chain" id="PRO_5030641222" description="DUF1236 domain-containing protein" evidence="2">
    <location>
        <begin position="24"/>
        <end position="239"/>
    </location>
</feature>
<dbReference type="Proteomes" id="UP000536262">
    <property type="component" value="Unassembled WGS sequence"/>
</dbReference>